<dbReference type="RefSeq" id="WP_205375467.1">
    <property type="nucleotide sequence ID" value="NZ_JAFEJA010000001.1"/>
</dbReference>
<gene>
    <name evidence="3" type="ORF">JE024_23425</name>
</gene>
<proteinExistence type="predicted"/>
<evidence type="ECO:0000256" key="2">
    <source>
        <dbReference type="SAM" id="Phobius"/>
    </source>
</evidence>
<name>A0ABS2UVT0_9ACTN</name>
<protein>
    <submittedName>
        <fullName evidence="3">Uncharacterized protein</fullName>
    </submittedName>
</protein>
<keyword evidence="2" id="KW-1133">Transmembrane helix</keyword>
<reference evidence="3 4" key="1">
    <citation type="journal article" date="2016" name="Arch. Microbiol.">
        <title>Streptomyces zhihengii sp. nov., isolated from rhizospheric soil of Psammosilene tunicoides.</title>
        <authorList>
            <person name="Huang M.J."/>
            <person name="Fei J.J."/>
            <person name="Salam N."/>
            <person name="Kim C.J."/>
            <person name="Hozzein W.N."/>
            <person name="Xiao M."/>
            <person name="Huang H.Q."/>
            <person name="Li W.J."/>
        </authorList>
    </citation>
    <scope>NUCLEOTIDE SEQUENCE [LARGE SCALE GENOMIC DNA]</scope>
    <source>
        <strain evidence="3 4">YIM T102</strain>
    </source>
</reference>
<comment type="caution">
    <text evidence="3">The sequence shown here is derived from an EMBL/GenBank/DDBJ whole genome shotgun (WGS) entry which is preliminary data.</text>
</comment>
<keyword evidence="2" id="KW-0472">Membrane</keyword>
<feature type="transmembrane region" description="Helical" evidence="2">
    <location>
        <begin position="67"/>
        <end position="86"/>
    </location>
</feature>
<dbReference type="Proteomes" id="UP000664109">
    <property type="component" value="Unassembled WGS sequence"/>
</dbReference>
<dbReference type="EMBL" id="JAFEJA010000001">
    <property type="protein sequence ID" value="MBM9621632.1"/>
    <property type="molecule type" value="Genomic_DNA"/>
</dbReference>
<evidence type="ECO:0000256" key="1">
    <source>
        <dbReference type="SAM" id="MobiDB-lite"/>
    </source>
</evidence>
<evidence type="ECO:0000313" key="4">
    <source>
        <dbReference type="Proteomes" id="UP000664109"/>
    </source>
</evidence>
<keyword evidence="4" id="KW-1185">Reference proteome</keyword>
<evidence type="ECO:0000313" key="3">
    <source>
        <dbReference type="EMBL" id="MBM9621632.1"/>
    </source>
</evidence>
<organism evidence="3 4">
    <name type="scientific">Streptomyces zhihengii</name>
    <dbReference type="NCBI Taxonomy" id="1818004"/>
    <lineage>
        <taxon>Bacteria</taxon>
        <taxon>Bacillati</taxon>
        <taxon>Actinomycetota</taxon>
        <taxon>Actinomycetes</taxon>
        <taxon>Kitasatosporales</taxon>
        <taxon>Streptomycetaceae</taxon>
        <taxon>Streptomyces</taxon>
    </lineage>
</organism>
<feature type="region of interest" description="Disordered" evidence="1">
    <location>
        <begin position="1"/>
        <end position="23"/>
    </location>
</feature>
<keyword evidence="2" id="KW-0812">Transmembrane</keyword>
<accession>A0ABS2UVT0</accession>
<sequence>MGRRGDPPEGPPEGPPGGEDEYGSVVFDESFVNAARVQEFSAVERMGDHARAVRSLPAQSRRAPRRILLLVLLVALAFGTAVYLGVRQPYQPAVSRPGETLRMTLVPLAPHGTVAGGTPEEVLDHGPAAQYRTGAAGIALPAVRRTDHFTEDQVTTALATVKDYLVASSVDPDVLTGGQVRAVRALLNPDQLDQFDRSMSAPAADGRHAATGWLVRFDPAEVELAAGGVRVSGALLVTERDAGALEVTADHTFAYALRPAAAAGPVGERASLYTVRRELHFRLDRDDLRRHRLTVLTSYVQAGPQDCAEDTAAVLHPLLAGRRATSTGPADTDPYAPGPAGAALCGALADRSGPSPAAP</sequence>